<dbReference type="Pfam" id="PF00144">
    <property type="entry name" value="Beta-lactamase"/>
    <property type="match status" value="1"/>
</dbReference>
<name>A0ABS7BL52_9SPHN</name>
<gene>
    <name evidence="2" type="ORF">KZ820_06285</name>
</gene>
<protein>
    <submittedName>
        <fullName evidence="2">Beta-lactamase family protein</fullName>
    </submittedName>
</protein>
<reference evidence="2 3" key="1">
    <citation type="submission" date="2021-07" db="EMBL/GenBank/DDBJ databases">
        <title>Sphingomonas sp.</title>
        <authorList>
            <person name="Feng G."/>
            <person name="Li J."/>
            <person name="Pan M."/>
        </authorList>
    </citation>
    <scope>NUCLEOTIDE SEQUENCE [LARGE SCALE GENOMIC DNA]</scope>
    <source>
        <strain evidence="2 3">RRHST34</strain>
    </source>
</reference>
<accession>A0ABS7BL52</accession>
<dbReference type="EMBL" id="JAHXZN010000001">
    <property type="protein sequence ID" value="MBW6530340.1"/>
    <property type="molecule type" value="Genomic_DNA"/>
</dbReference>
<sequence>MASDAEYIRFIKERGPILRDGARQWLELRSNLREIQFCGFKSLDQKHVDLWIFDPEYDSFGVARFKLGEKYGDKIEFIFTRLSDEHPAGTPQPPRLSQSMLVKAVRQRAADRAAKDRFSGAILLARNGRLLFQEAYGLADRAAGTPNRLDTQFRFGSMGKMLTAVGVMQLVEAGRVDLAAPIGTYLTDYPNLDTATKVTVAQLLSHTGGTGDIFGPEFEANKASLRDTSDYVSLYGSRAPEFSPGSRSSYSNYGFILLGRIIEKVSGLSYNEYIQRSILRPVGMTSTGNQPESIVLPRRAVSYMGSGARLKRADETLPLGGTSAGGDYSTVGDFQRFVAGLTSNRLLRRETLAKLVEGGVQTEDGQLARFDFGGSMPGAGRYIGHGGGAPGMSGLLLHSLDNGYTVIVLANRDPGTAESIALFAAHRLPAR</sequence>
<dbReference type="InterPro" id="IPR050491">
    <property type="entry name" value="AmpC-like"/>
</dbReference>
<dbReference type="InterPro" id="IPR012338">
    <property type="entry name" value="Beta-lactam/transpept-like"/>
</dbReference>
<keyword evidence="3" id="KW-1185">Reference proteome</keyword>
<organism evidence="2 3">
    <name type="scientific">Sphingomonas citri</name>
    <dbReference type="NCBI Taxonomy" id="2862499"/>
    <lineage>
        <taxon>Bacteria</taxon>
        <taxon>Pseudomonadati</taxon>
        <taxon>Pseudomonadota</taxon>
        <taxon>Alphaproteobacteria</taxon>
        <taxon>Sphingomonadales</taxon>
        <taxon>Sphingomonadaceae</taxon>
        <taxon>Sphingomonas</taxon>
    </lineage>
</organism>
<dbReference type="Gene3D" id="3.40.710.10">
    <property type="entry name" value="DD-peptidase/beta-lactamase superfamily"/>
    <property type="match status" value="1"/>
</dbReference>
<comment type="caution">
    <text evidence="2">The sequence shown here is derived from an EMBL/GenBank/DDBJ whole genome shotgun (WGS) entry which is preliminary data.</text>
</comment>
<dbReference type="InterPro" id="IPR001466">
    <property type="entry name" value="Beta-lactam-related"/>
</dbReference>
<evidence type="ECO:0000313" key="3">
    <source>
        <dbReference type="Proteomes" id="UP000759103"/>
    </source>
</evidence>
<dbReference type="SUPFAM" id="SSF56601">
    <property type="entry name" value="beta-lactamase/transpeptidase-like"/>
    <property type="match status" value="1"/>
</dbReference>
<dbReference type="Proteomes" id="UP000759103">
    <property type="component" value="Unassembled WGS sequence"/>
</dbReference>
<dbReference type="PANTHER" id="PTHR46825:SF9">
    <property type="entry name" value="BETA-LACTAMASE-RELATED DOMAIN-CONTAINING PROTEIN"/>
    <property type="match status" value="1"/>
</dbReference>
<proteinExistence type="predicted"/>
<dbReference type="PANTHER" id="PTHR46825">
    <property type="entry name" value="D-ALANYL-D-ALANINE-CARBOXYPEPTIDASE/ENDOPEPTIDASE AMPH"/>
    <property type="match status" value="1"/>
</dbReference>
<evidence type="ECO:0000259" key="1">
    <source>
        <dbReference type="Pfam" id="PF00144"/>
    </source>
</evidence>
<feature type="domain" description="Beta-lactamase-related" evidence="1">
    <location>
        <begin position="110"/>
        <end position="421"/>
    </location>
</feature>
<dbReference type="RefSeq" id="WP_219747712.1">
    <property type="nucleotide sequence ID" value="NZ_JAHXZN010000001.1"/>
</dbReference>
<evidence type="ECO:0000313" key="2">
    <source>
        <dbReference type="EMBL" id="MBW6530340.1"/>
    </source>
</evidence>